<protein>
    <submittedName>
        <fullName evidence="3">Phosphatase PAP2 family protein</fullName>
    </submittedName>
</protein>
<feature type="domain" description="Phosphatidic acid phosphatase type 2/haloperoxidase" evidence="2">
    <location>
        <begin position="115"/>
        <end position="227"/>
    </location>
</feature>
<feature type="transmembrane region" description="Helical" evidence="1">
    <location>
        <begin position="212"/>
        <end position="230"/>
    </location>
</feature>
<proteinExistence type="predicted"/>
<reference evidence="3 4" key="1">
    <citation type="submission" date="2018-10" db="EMBL/GenBank/DDBJ databases">
        <title>Isolation from soil.</title>
        <authorList>
            <person name="Hu J."/>
        </authorList>
    </citation>
    <scope>NUCLEOTIDE SEQUENCE [LARGE SCALE GENOMIC DNA]</scope>
    <source>
        <strain evidence="3 4">NEAU-Ht49</strain>
    </source>
</reference>
<feature type="transmembrane region" description="Helical" evidence="1">
    <location>
        <begin position="185"/>
        <end position="206"/>
    </location>
</feature>
<keyword evidence="1" id="KW-0812">Transmembrane</keyword>
<keyword evidence="4" id="KW-1185">Reference proteome</keyword>
<comment type="caution">
    <text evidence="3">The sequence shown here is derived from an EMBL/GenBank/DDBJ whole genome shotgun (WGS) entry which is preliminary data.</text>
</comment>
<evidence type="ECO:0000313" key="3">
    <source>
        <dbReference type="EMBL" id="RMI47422.1"/>
    </source>
</evidence>
<evidence type="ECO:0000256" key="1">
    <source>
        <dbReference type="SAM" id="Phobius"/>
    </source>
</evidence>
<name>A0A3M2MD05_9ACTN</name>
<feature type="transmembrane region" description="Helical" evidence="1">
    <location>
        <begin position="77"/>
        <end position="100"/>
    </location>
</feature>
<gene>
    <name evidence="3" type="ORF">EBO15_02640</name>
</gene>
<dbReference type="SMART" id="SM00014">
    <property type="entry name" value="acidPPc"/>
    <property type="match status" value="1"/>
</dbReference>
<feature type="transmembrane region" description="Helical" evidence="1">
    <location>
        <begin position="112"/>
        <end position="137"/>
    </location>
</feature>
<dbReference type="Pfam" id="PF01569">
    <property type="entry name" value="PAP2"/>
    <property type="match status" value="1"/>
</dbReference>
<dbReference type="AlphaFoldDB" id="A0A3M2MD05"/>
<dbReference type="PANTHER" id="PTHR14969">
    <property type="entry name" value="SPHINGOSINE-1-PHOSPHATE PHOSPHOHYDROLASE"/>
    <property type="match status" value="1"/>
</dbReference>
<dbReference type="PANTHER" id="PTHR14969:SF13">
    <property type="entry name" value="AT30094P"/>
    <property type="match status" value="1"/>
</dbReference>
<dbReference type="InterPro" id="IPR000326">
    <property type="entry name" value="PAP2/HPO"/>
</dbReference>
<dbReference type="OrthoDB" id="5289372at2"/>
<keyword evidence="1" id="KW-0472">Membrane</keyword>
<feature type="transmembrane region" description="Helical" evidence="1">
    <location>
        <begin position="20"/>
        <end position="39"/>
    </location>
</feature>
<keyword evidence="1" id="KW-1133">Transmembrane helix</keyword>
<sequence length="240" mass="24856">MADARDGDGRSAAAGWTRWAIAGCGAAVLFAVLAVVVALRDGRPLPGDLGLHDWSVAHRPDAMRTVAVAITDTGTGIVPYLVALAAGALAGAALPGMVWAAPRGGTGWVWRVWGALAALVLLVVVQLVRSGLMSWVGRPRPPMRDWVGHPSGMSFPSGHTTTSAMAALLLIVAALSVLRGAARAVVVTVAAVWAVLVGLTRIYLGVHWPTDVLGGWLLVAAIGCFVGVLSRRRTKQDAQA</sequence>
<dbReference type="InterPro" id="IPR036938">
    <property type="entry name" value="PAP2/HPO_sf"/>
</dbReference>
<dbReference type="RefSeq" id="WP_122192655.1">
    <property type="nucleotide sequence ID" value="NZ_JBHSKC010000002.1"/>
</dbReference>
<evidence type="ECO:0000259" key="2">
    <source>
        <dbReference type="SMART" id="SM00014"/>
    </source>
</evidence>
<accession>A0A3M2MD05</accession>
<dbReference type="Proteomes" id="UP000282674">
    <property type="component" value="Unassembled WGS sequence"/>
</dbReference>
<dbReference type="SUPFAM" id="SSF48317">
    <property type="entry name" value="Acid phosphatase/Vanadium-dependent haloperoxidase"/>
    <property type="match status" value="1"/>
</dbReference>
<feature type="transmembrane region" description="Helical" evidence="1">
    <location>
        <begin position="157"/>
        <end position="178"/>
    </location>
</feature>
<organism evidence="3 4">
    <name type="scientific">Actinomadura harenae</name>
    <dbReference type="NCBI Taxonomy" id="2483351"/>
    <lineage>
        <taxon>Bacteria</taxon>
        <taxon>Bacillati</taxon>
        <taxon>Actinomycetota</taxon>
        <taxon>Actinomycetes</taxon>
        <taxon>Streptosporangiales</taxon>
        <taxon>Thermomonosporaceae</taxon>
        <taxon>Actinomadura</taxon>
    </lineage>
</organism>
<dbReference type="Gene3D" id="1.20.144.10">
    <property type="entry name" value="Phosphatidic acid phosphatase type 2/haloperoxidase"/>
    <property type="match status" value="1"/>
</dbReference>
<dbReference type="EMBL" id="RFFG01000003">
    <property type="protein sequence ID" value="RMI47422.1"/>
    <property type="molecule type" value="Genomic_DNA"/>
</dbReference>
<evidence type="ECO:0000313" key="4">
    <source>
        <dbReference type="Proteomes" id="UP000282674"/>
    </source>
</evidence>